<evidence type="ECO:0000256" key="6">
    <source>
        <dbReference type="PROSITE-ProRule" id="PRU00339"/>
    </source>
</evidence>
<dbReference type="Proteomes" id="UP000033047">
    <property type="component" value="Unassembled WGS sequence"/>
</dbReference>
<comment type="caution">
    <text evidence="10">The sequence shown here is derived from an EMBL/GenBank/DDBJ whole genome shotgun (WGS) entry which is preliminary data.</text>
</comment>
<keyword evidence="8" id="KW-0812">Transmembrane</keyword>
<dbReference type="GO" id="GO:0005737">
    <property type="term" value="C:cytoplasm"/>
    <property type="evidence" value="ECO:0007669"/>
    <property type="project" value="UniProtKB-SubCell"/>
</dbReference>
<evidence type="ECO:0000256" key="4">
    <source>
        <dbReference type="ARBA" id="ARBA00022803"/>
    </source>
</evidence>
<dbReference type="GO" id="GO:0003677">
    <property type="term" value="F:DNA binding"/>
    <property type="evidence" value="ECO:0007669"/>
    <property type="project" value="InterPro"/>
</dbReference>
<name>A0A0F5JI97_9BACT</name>
<evidence type="ECO:0000313" key="10">
    <source>
        <dbReference type="EMBL" id="KKB57483.1"/>
    </source>
</evidence>
<comment type="subcellular location">
    <subcellularLocation>
        <location evidence="1">Cytoplasm</location>
    </subcellularLocation>
</comment>
<keyword evidence="2" id="KW-0963">Cytoplasm</keyword>
<dbReference type="InterPro" id="IPR019734">
    <property type="entry name" value="TPR_rpt"/>
</dbReference>
<comment type="similarity">
    <text evidence="5">Belongs to the Rap family.</text>
</comment>
<evidence type="ECO:0000313" key="11">
    <source>
        <dbReference type="Proteomes" id="UP000033047"/>
    </source>
</evidence>
<dbReference type="SUPFAM" id="SSF48452">
    <property type="entry name" value="TPR-like"/>
    <property type="match status" value="2"/>
</dbReference>
<dbReference type="STRING" id="927665.HMPREF1535_01304"/>
<dbReference type="RefSeq" id="WP_046145619.1">
    <property type="nucleotide sequence ID" value="NZ_KQ033912.1"/>
</dbReference>
<evidence type="ECO:0000256" key="5">
    <source>
        <dbReference type="ARBA" id="ARBA00038253"/>
    </source>
</evidence>
<keyword evidence="4 6" id="KW-0802">TPR repeat</keyword>
<dbReference type="PANTHER" id="PTHR46630:SF1">
    <property type="entry name" value="TETRATRICOPEPTIDE REPEAT PROTEIN 29"/>
    <property type="match status" value="1"/>
</dbReference>
<feature type="signal peptide" evidence="9">
    <location>
        <begin position="1"/>
        <end position="21"/>
    </location>
</feature>
<dbReference type="PANTHER" id="PTHR46630">
    <property type="entry name" value="TETRATRICOPEPTIDE REPEAT PROTEIN 29"/>
    <property type="match status" value="1"/>
</dbReference>
<protein>
    <recommendedName>
        <fullName evidence="12">HTH luxR-type domain-containing protein</fullName>
    </recommendedName>
</protein>
<dbReference type="InterPro" id="IPR011990">
    <property type="entry name" value="TPR-like_helical_dom_sf"/>
</dbReference>
<dbReference type="GO" id="GO:0006355">
    <property type="term" value="P:regulation of DNA-templated transcription"/>
    <property type="evidence" value="ECO:0007669"/>
    <property type="project" value="InterPro"/>
</dbReference>
<organism evidence="10 11">
    <name type="scientific">Parabacteroides goldsteinii DSM 19448 = WAL 12034</name>
    <dbReference type="NCBI Taxonomy" id="927665"/>
    <lineage>
        <taxon>Bacteria</taxon>
        <taxon>Pseudomonadati</taxon>
        <taxon>Bacteroidota</taxon>
        <taxon>Bacteroidia</taxon>
        <taxon>Bacteroidales</taxon>
        <taxon>Tannerellaceae</taxon>
        <taxon>Parabacteroides</taxon>
    </lineage>
</organism>
<evidence type="ECO:0000256" key="1">
    <source>
        <dbReference type="ARBA" id="ARBA00004496"/>
    </source>
</evidence>
<gene>
    <name evidence="10" type="ORF">HMPREF1535_01304</name>
</gene>
<keyword evidence="8" id="KW-1133">Transmembrane helix</keyword>
<dbReference type="SMART" id="SM00028">
    <property type="entry name" value="TPR"/>
    <property type="match status" value="4"/>
</dbReference>
<dbReference type="Gene3D" id="1.25.40.10">
    <property type="entry name" value="Tetratricopeptide repeat domain"/>
    <property type="match status" value="2"/>
</dbReference>
<feature type="coiled-coil region" evidence="7">
    <location>
        <begin position="381"/>
        <end position="408"/>
    </location>
</feature>
<keyword evidence="3" id="KW-0677">Repeat</keyword>
<dbReference type="EMBL" id="AQHV01000009">
    <property type="protein sequence ID" value="KKB57483.1"/>
    <property type="molecule type" value="Genomic_DNA"/>
</dbReference>
<dbReference type="AlphaFoldDB" id="A0A0F5JI97"/>
<evidence type="ECO:0000256" key="8">
    <source>
        <dbReference type="SAM" id="Phobius"/>
    </source>
</evidence>
<feature type="chain" id="PRO_5002489401" description="HTH luxR-type domain-containing protein" evidence="9">
    <location>
        <begin position="22"/>
        <end position="536"/>
    </location>
</feature>
<evidence type="ECO:0000256" key="3">
    <source>
        <dbReference type="ARBA" id="ARBA00022737"/>
    </source>
</evidence>
<keyword evidence="7" id="KW-0175">Coiled coil</keyword>
<evidence type="ECO:0000256" key="2">
    <source>
        <dbReference type="ARBA" id="ARBA00022490"/>
    </source>
</evidence>
<feature type="transmembrane region" description="Helical" evidence="8">
    <location>
        <begin position="363"/>
        <end position="380"/>
    </location>
</feature>
<dbReference type="InterPro" id="IPR051476">
    <property type="entry name" value="Bac_ResReg_Asp_Phosphatase"/>
</dbReference>
<evidence type="ECO:0000256" key="9">
    <source>
        <dbReference type="SAM" id="SignalP"/>
    </source>
</evidence>
<keyword evidence="9" id="KW-0732">Signal</keyword>
<dbReference type="PROSITE" id="PS50005">
    <property type="entry name" value="TPR"/>
    <property type="match status" value="1"/>
</dbReference>
<feature type="repeat" description="TPR" evidence="6">
    <location>
        <begin position="101"/>
        <end position="134"/>
    </location>
</feature>
<sequence length="536" mass="62101">MKNAILLFILFCLFFSCKSNNEINLKIQEAEELIRAEQPDSAFALLESITNPEVLSDKVFAHFCMVSAGLSEQLCEDMPFVPQMERANDYYEKHGSLEEKMNSLLYLGMAYEGETDYEWAMKSYLSAVELAKKAKNYRLVGKLYNKMAQLHDFDDNYEEAKLCHLSSGEYYLKGNDSVNYIYSIRDIGWIHLLKEEYDEALEYHQKAYRLALPLNDSLLLSSLTNRLGINYEEMKNYALAEKFLFQSIAYDEAGSAPTYLALAGLYTGEGQYDKARTYIEMVVLHKTAKRPLTGGILYQSYMLEKELGNYSLALDYYERFNHIADSVAELQSQMDLLKVEKRYEYAEVLNRNTILELKYSRNIIGGILLLIFILIGFYIYKKRLDKANEKLKKEQEGIVKKMQEKELKVQGLSKQVLSIREGILENTETYKKIMQNACSVEEAKKNPLTNEDWLSLYGSLKITYPFFMDGLEQQLPGLTEEERHFCCLLKLGLDNQQLAIFLDIQSTSVDRRRYRIRKKGKFENTQTTLEELIAAL</sequence>
<reference evidence="10 11" key="1">
    <citation type="submission" date="2013-04" db="EMBL/GenBank/DDBJ databases">
        <title>The Genome Sequence of Parabacteroides goldsteinii DSM 19448.</title>
        <authorList>
            <consortium name="The Broad Institute Genomics Platform"/>
            <person name="Earl A."/>
            <person name="Ward D."/>
            <person name="Feldgarden M."/>
            <person name="Gevers D."/>
            <person name="Martens E."/>
            <person name="Sakamoto M."/>
            <person name="Benno Y."/>
            <person name="Song Y."/>
            <person name="Liu C."/>
            <person name="Lee J."/>
            <person name="Bolanos M."/>
            <person name="Vaisanen M.L."/>
            <person name="Finegold S.M."/>
            <person name="Walker B."/>
            <person name="Young S."/>
            <person name="Zeng Q."/>
            <person name="Gargeya S."/>
            <person name="Fitzgerald M."/>
            <person name="Haas B."/>
            <person name="Abouelleil A."/>
            <person name="Allen A.W."/>
            <person name="Alvarado L."/>
            <person name="Arachchi H.M."/>
            <person name="Berlin A.M."/>
            <person name="Chapman S.B."/>
            <person name="Gainer-Dewar J."/>
            <person name="Goldberg J."/>
            <person name="Griggs A."/>
            <person name="Gujja S."/>
            <person name="Hansen M."/>
            <person name="Howarth C."/>
            <person name="Imamovic A."/>
            <person name="Ireland A."/>
            <person name="Larimer J."/>
            <person name="McCowan C."/>
            <person name="Murphy C."/>
            <person name="Pearson M."/>
            <person name="Poon T.W."/>
            <person name="Priest M."/>
            <person name="Roberts A."/>
            <person name="Saif S."/>
            <person name="Shea T."/>
            <person name="Sisk P."/>
            <person name="Sykes S."/>
            <person name="Wortman J."/>
            <person name="Nusbaum C."/>
            <person name="Birren B."/>
        </authorList>
    </citation>
    <scope>NUCLEOTIDE SEQUENCE [LARGE SCALE GENOMIC DNA]</scope>
    <source>
        <strain evidence="10 11">DSM 19448</strain>
    </source>
</reference>
<accession>A0A0F5JI97</accession>
<keyword evidence="8" id="KW-0472">Membrane</keyword>
<dbReference type="PATRIC" id="fig|927665.4.peg.1333"/>
<evidence type="ECO:0008006" key="12">
    <source>
        <dbReference type="Google" id="ProtNLM"/>
    </source>
</evidence>
<dbReference type="HOGENOM" id="CLU_030491_2_0_10"/>
<dbReference type="Pfam" id="PF13424">
    <property type="entry name" value="TPR_12"/>
    <property type="match status" value="1"/>
</dbReference>
<proteinExistence type="inferred from homology"/>
<dbReference type="SUPFAM" id="SSF46894">
    <property type="entry name" value="C-terminal effector domain of the bipartite response regulators"/>
    <property type="match status" value="1"/>
</dbReference>
<dbReference type="InterPro" id="IPR016032">
    <property type="entry name" value="Sig_transdc_resp-reg_C-effctor"/>
</dbReference>
<dbReference type="PROSITE" id="PS51257">
    <property type="entry name" value="PROKAR_LIPOPROTEIN"/>
    <property type="match status" value="1"/>
</dbReference>
<evidence type="ECO:0000256" key="7">
    <source>
        <dbReference type="SAM" id="Coils"/>
    </source>
</evidence>